<dbReference type="InterPro" id="IPR001343">
    <property type="entry name" value="Hemolysn_Ca-bd"/>
</dbReference>
<proteinExistence type="predicted"/>
<gene>
    <name evidence="1" type="ORF">V6590_07740</name>
</gene>
<evidence type="ECO:0000313" key="2">
    <source>
        <dbReference type="Proteomes" id="UP001431963"/>
    </source>
</evidence>
<dbReference type="PRINTS" id="PR00313">
    <property type="entry name" value="CABNDNGRPT"/>
</dbReference>
<dbReference type="Gene3D" id="2.150.10.10">
    <property type="entry name" value="Serralysin-like metalloprotease, C-terminal"/>
    <property type="match status" value="1"/>
</dbReference>
<dbReference type="PROSITE" id="PS00330">
    <property type="entry name" value="HEMOLYSIN_CALCIUM"/>
    <property type="match status" value="2"/>
</dbReference>
<dbReference type="SUPFAM" id="SSF51120">
    <property type="entry name" value="beta-Roll"/>
    <property type="match status" value="1"/>
</dbReference>
<name>A0ABU8BUT6_9RHOB</name>
<accession>A0ABU8BUT6</accession>
<dbReference type="Proteomes" id="UP001431963">
    <property type="component" value="Unassembled WGS sequence"/>
</dbReference>
<keyword evidence="2" id="KW-1185">Reference proteome</keyword>
<sequence length="424" mass="42235">MPSVVVNYSWMDTGTVIALGNGQDAWIGTLGLVVSSNGGATIRGNGGGHWITLAGQLAGGTAISLGGAAGQSTGHRVTLTSSALITADDTGIALNGRGAVIRTAGMIEAGDTGIALAGAAGPVARLSNSGTISGDQIGVERSGPAGLVLTNTGTITSPGDAIRIVNGTGAEADSRIVNRGQIEGAIRLADGDDLLDSRTGSIEGSIDLGAGNDRLLLGTGSYSAKGGADTDTASYQADTAGVAVALDDGFEWAGEAADDDLTGFENLIGGKGADWLRGDAGANRIEGGIGADRLEGEDGNDTLTGGRGTDTLTGGDGNDVFVFSRKAEGGDSITDFGASSGNNDAIQLIRAGFGLSGMAAGTLASQYFRSGTNVEAAYATDLFLFRTSDSTLWFDADGNGAKEAILIADLQDGAVLTHADILLA</sequence>
<evidence type="ECO:0000313" key="1">
    <source>
        <dbReference type="EMBL" id="MEH7828037.1"/>
    </source>
</evidence>
<comment type="caution">
    <text evidence="1">The sequence shown here is derived from an EMBL/GenBank/DDBJ whole genome shotgun (WGS) entry which is preliminary data.</text>
</comment>
<dbReference type="InterPro" id="IPR018511">
    <property type="entry name" value="Hemolysin-typ_Ca-bd_CS"/>
</dbReference>
<dbReference type="EMBL" id="JBALHR010000003">
    <property type="protein sequence ID" value="MEH7828037.1"/>
    <property type="molecule type" value="Genomic_DNA"/>
</dbReference>
<dbReference type="Pfam" id="PF00353">
    <property type="entry name" value="HemolysinCabind"/>
    <property type="match status" value="1"/>
</dbReference>
<organism evidence="1 2">
    <name type="scientific">Gemmobacter denitrificans</name>
    <dbReference type="NCBI Taxonomy" id="3123040"/>
    <lineage>
        <taxon>Bacteria</taxon>
        <taxon>Pseudomonadati</taxon>
        <taxon>Pseudomonadota</taxon>
        <taxon>Alphaproteobacteria</taxon>
        <taxon>Rhodobacterales</taxon>
        <taxon>Paracoccaceae</taxon>
        <taxon>Gemmobacter</taxon>
    </lineage>
</organism>
<dbReference type="InterPro" id="IPR011049">
    <property type="entry name" value="Serralysin-like_metalloprot_C"/>
</dbReference>
<dbReference type="RefSeq" id="WP_335421564.1">
    <property type="nucleotide sequence ID" value="NZ_JBALHR010000003.1"/>
</dbReference>
<protein>
    <submittedName>
        <fullName evidence="1">Calcium-binding protein</fullName>
    </submittedName>
</protein>
<reference evidence="1" key="1">
    <citation type="submission" date="2024-02" db="EMBL/GenBank/DDBJ databases">
        <title>Genome sequences of strain Gemmobacter sp. JM10B15.</title>
        <authorList>
            <person name="Zhang M."/>
        </authorList>
    </citation>
    <scope>NUCLEOTIDE SEQUENCE</scope>
    <source>
        <strain evidence="1">JM10B15</strain>
    </source>
</reference>